<dbReference type="AlphaFoldDB" id="A0A4P2VCS3"/>
<dbReference type="EMBL" id="AP018732">
    <property type="protein sequence ID" value="BBE42406.1"/>
    <property type="molecule type" value="Genomic_DNA"/>
</dbReference>
<dbReference type="KEGG" id="ccai:NAS2_1017"/>
<organism evidence="1 2">
    <name type="scientific">Conexivisphaera calida</name>
    <dbReference type="NCBI Taxonomy" id="1874277"/>
    <lineage>
        <taxon>Archaea</taxon>
        <taxon>Nitrososphaerota</taxon>
        <taxon>Conexivisphaeria</taxon>
        <taxon>Conexivisphaerales</taxon>
        <taxon>Conexivisphaeraceae</taxon>
        <taxon>Conexivisphaera</taxon>
    </lineage>
</organism>
<evidence type="ECO:0000313" key="2">
    <source>
        <dbReference type="Proteomes" id="UP000509448"/>
    </source>
</evidence>
<sequence length="86" mass="8606">MPPIVKLDPGTVSLGDVARSTRSSPYILAADHPAIAAAMMIGVLMTTNALVADAGGRIVGEVGSSDLMQLVVEARRSGGVCGGPST</sequence>
<accession>A0A4P2VCS3</accession>
<evidence type="ECO:0008006" key="3">
    <source>
        <dbReference type="Google" id="ProtNLM"/>
    </source>
</evidence>
<name>A0A4P2VCS3_9ARCH</name>
<keyword evidence="2" id="KW-1185">Reference proteome</keyword>
<evidence type="ECO:0000313" key="1">
    <source>
        <dbReference type="EMBL" id="BBE42406.1"/>
    </source>
</evidence>
<gene>
    <name evidence="1" type="ORF">NAS2_1017</name>
</gene>
<proteinExistence type="predicted"/>
<dbReference type="Proteomes" id="UP000509448">
    <property type="component" value="Chromosome"/>
</dbReference>
<reference evidence="1 2" key="1">
    <citation type="journal article" date="2019" name="ISME J.">
        <title>Isolation and characterization of a thermophilic sulfur- and iron-reducing thaumarchaeote from a terrestrial acidic hot spring.</title>
        <authorList>
            <person name="Kato S."/>
            <person name="Itoh T."/>
            <person name="Yuki M."/>
            <person name="Nagamori M."/>
            <person name="Ohnishi M."/>
            <person name="Uematsu K."/>
            <person name="Suzuki K."/>
            <person name="Takashina T."/>
            <person name="Ohkuma M."/>
        </authorList>
    </citation>
    <scope>NUCLEOTIDE SEQUENCE [LARGE SCALE GENOMIC DNA]</scope>
    <source>
        <strain evidence="1 2">NAS-02</strain>
    </source>
</reference>
<protein>
    <recommendedName>
        <fullName evidence="3">CBS domain-containing protein</fullName>
    </recommendedName>
</protein>